<proteinExistence type="predicted"/>
<protein>
    <submittedName>
        <fullName evidence="1">BZIP transcription factor domain-containing protein</fullName>
    </submittedName>
</protein>
<keyword evidence="2" id="KW-1185">Reference proteome</keyword>
<accession>A0AB34FGT7</accession>
<dbReference type="AlphaFoldDB" id="A0AB34FGT7"/>
<sequence>MAIVQASRARRDLLLKHNAQHVLDVARLALARDPRQAVRRVAQVLGRQHGVGLESIVLGPRLEHKLFEVAAALDEQLPLPLRHAQQVLQVGGHLRHSLEGRDQRVDDGLDAAHVGRVGLPALLAGDGQRDGGGKGRAVRVQSLAEVGEQGLECRFVDCIALVDDHQVGVRSGCQVKRLLVEVDEWTGGSLLDGCQDNHQIRLLRLLSRSSDPLFFDGSKHSPRLGNRLARPKACCHIFNLPRDAFEKFTLRLVKVLVLGEVDEGLELAAREQKLLPPALVRATQGARGAADGGAPLLLRVGGERVAEGLDLREVEPVVEEGPLGELARLGVPDPRPLLLRVAAAGGGGATSGNGSEDGFDGGGPTVDVQLEHILAGDGLGRGKIQDQGLRVEYADGFMRCRWLRIKEVARADATHAAVALEARQPELLALGQEGLFGRIHVAAFADTEAHIHPRARALGRDDPVHVRVGVQRAVNELGLFLGHGLLPADAVGVGRQQLLEDLAGDVDAREKGLRQQALLDDDDGDARGAQVLLGAKEDDGKVAHGDLAGEDVGRHVGDDNGPGAVGLGLEALGEGGELDAVDRLVVAVVDHGGVVGQLPRRLVGDGAELAVVFLARVGDDVDVLGAKEPGALGGGLLGPAAGDDVVELQLLLDLGLEVLDEGGLVEVVGVGVLDVGKDLVALALDPGADEVVGRGGELAAAAALHEEHIVVLGDVQVRGEVLLGLVDDLGGERGAVRVLRDAQTGALEVEQRLRRLLEDVGRQQGRAGAKLPVARPSSNGGLDAGGRSYVTWGLVARRHGIITKLQ</sequence>
<evidence type="ECO:0000313" key="1">
    <source>
        <dbReference type="EMBL" id="KAJ6438292.1"/>
    </source>
</evidence>
<dbReference type="Proteomes" id="UP001163105">
    <property type="component" value="Unassembled WGS sequence"/>
</dbReference>
<reference evidence="1" key="1">
    <citation type="submission" date="2023-01" db="EMBL/GenBank/DDBJ databases">
        <title>The growth and conidiation of Purpureocillium lavendulum are regulated by nitrogen source and histone H3K14 acetylation.</title>
        <authorList>
            <person name="Tang P."/>
            <person name="Han J."/>
            <person name="Zhang C."/>
            <person name="Tang P."/>
            <person name="Qi F."/>
            <person name="Zhang K."/>
            <person name="Liang L."/>
        </authorList>
    </citation>
    <scope>NUCLEOTIDE SEQUENCE</scope>
    <source>
        <strain evidence="1">YMF1.00683</strain>
    </source>
</reference>
<organism evidence="1 2">
    <name type="scientific">Purpureocillium lavendulum</name>
    <dbReference type="NCBI Taxonomy" id="1247861"/>
    <lineage>
        <taxon>Eukaryota</taxon>
        <taxon>Fungi</taxon>
        <taxon>Dikarya</taxon>
        <taxon>Ascomycota</taxon>
        <taxon>Pezizomycotina</taxon>
        <taxon>Sordariomycetes</taxon>
        <taxon>Hypocreomycetidae</taxon>
        <taxon>Hypocreales</taxon>
        <taxon>Ophiocordycipitaceae</taxon>
        <taxon>Purpureocillium</taxon>
    </lineage>
</organism>
<dbReference type="EMBL" id="JAQHRD010000008">
    <property type="protein sequence ID" value="KAJ6438292.1"/>
    <property type="molecule type" value="Genomic_DNA"/>
</dbReference>
<comment type="caution">
    <text evidence="1">The sequence shown here is derived from an EMBL/GenBank/DDBJ whole genome shotgun (WGS) entry which is preliminary data.</text>
</comment>
<gene>
    <name evidence="1" type="ORF">O9K51_08884</name>
</gene>
<name>A0AB34FGT7_9HYPO</name>
<evidence type="ECO:0000313" key="2">
    <source>
        <dbReference type="Proteomes" id="UP001163105"/>
    </source>
</evidence>